<reference evidence="12" key="1">
    <citation type="submission" date="2021-12" db="EMBL/GenBank/DDBJ databases">
        <title>Discovery of the Pendulisporaceae a myxobacterial family with distinct sporulation behavior and unique specialized metabolism.</title>
        <authorList>
            <person name="Garcia R."/>
            <person name="Popoff A."/>
            <person name="Bader C.D."/>
            <person name="Loehr J."/>
            <person name="Walesch S."/>
            <person name="Walt C."/>
            <person name="Boldt J."/>
            <person name="Bunk B."/>
            <person name="Haeckl F.J.F.P.J."/>
            <person name="Gunesch A.P."/>
            <person name="Birkelbach J."/>
            <person name="Nuebel U."/>
            <person name="Pietschmann T."/>
            <person name="Bach T."/>
            <person name="Mueller R."/>
        </authorList>
    </citation>
    <scope>NUCLEOTIDE SEQUENCE</scope>
    <source>
        <strain evidence="12">MSr11367</strain>
    </source>
</reference>
<comment type="cofactor">
    <cofactor evidence="1 10">
        <name>FAD</name>
        <dbReference type="ChEBI" id="CHEBI:57692"/>
    </cofactor>
</comment>
<evidence type="ECO:0000256" key="6">
    <source>
        <dbReference type="ARBA" id="ARBA00022694"/>
    </source>
</evidence>
<dbReference type="PANTHER" id="PTHR11806">
    <property type="entry name" value="GLUCOSE INHIBITED DIVISION PROTEIN A"/>
    <property type="match status" value="1"/>
</dbReference>
<comment type="subcellular location">
    <subcellularLocation>
        <location evidence="10">Cytoplasm</location>
    </subcellularLocation>
</comment>
<keyword evidence="4 10" id="KW-0285">Flavoprotein</keyword>
<keyword evidence="5 10" id="KW-0808">Transferase</keyword>
<keyword evidence="7 10" id="KW-0274">FAD</keyword>
<evidence type="ECO:0000256" key="4">
    <source>
        <dbReference type="ARBA" id="ARBA00022630"/>
    </source>
</evidence>
<dbReference type="PANTHER" id="PTHR11806:SF2">
    <property type="entry name" value="METHYLENETETRAHYDROFOLATE--TRNA-(URACIL-5-)-METHYLTRANSFERASE TRMFO"/>
    <property type="match status" value="1"/>
</dbReference>
<evidence type="ECO:0000256" key="9">
    <source>
        <dbReference type="ARBA" id="ARBA00023027"/>
    </source>
</evidence>
<dbReference type="InterPro" id="IPR004417">
    <property type="entry name" value="TrmFO"/>
</dbReference>
<dbReference type="HAMAP" id="MF_01037">
    <property type="entry name" value="TrmFO"/>
    <property type="match status" value="1"/>
</dbReference>
<evidence type="ECO:0000313" key="13">
    <source>
        <dbReference type="Proteomes" id="UP001374803"/>
    </source>
</evidence>
<gene>
    <name evidence="10 12" type="primary">trmFO</name>
    <name evidence="12" type="ORF">LVJ94_10995</name>
</gene>
<evidence type="ECO:0000256" key="7">
    <source>
        <dbReference type="ARBA" id="ARBA00022827"/>
    </source>
</evidence>
<organism evidence="12 13">
    <name type="scientific">Pendulispora rubella</name>
    <dbReference type="NCBI Taxonomy" id="2741070"/>
    <lineage>
        <taxon>Bacteria</taxon>
        <taxon>Pseudomonadati</taxon>
        <taxon>Myxococcota</taxon>
        <taxon>Myxococcia</taxon>
        <taxon>Myxococcales</taxon>
        <taxon>Sorangiineae</taxon>
        <taxon>Pendulisporaceae</taxon>
        <taxon>Pendulispora</taxon>
    </lineage>
</organism>
<feature type="domain" description="MnmG N-terminal" evidence="11">
    <location>
        <begin position="4"/>
        <end position="387"/>
    </location>
</feature>
<evidence type="ECO:0000259" key="11">
    <source>
        <dbReference type="Pfam" id="PF01134"/>
    </source>
</evidence>
<keyword evidence="6 10" id="KW-0819">tRNA processing</keyword>
<protein>
    <recommendedName>
        <fullName evidence="10">Methylenetetrahydrofolate--tRNA-(uracil-5-)-methyltransferase TrmFO</fullName>
        <ecNumber evidence="10">2.1.1.74</ecNumber>
    </recommendedName>
    <alternativeName>
        <fullName evidence="10">Folate-dependent tRNA (uracil-5-)-methyltransferase</fullName>
    </alternativeName>
    <alternativeName>
        <fullName evidence="10">Folate-dependent tRNA(M-5-U54)-methyltransferase</fullName>
    </alternativeName>
</protein>
<evidence type="ECO:0000256" key="8">
    <source>
        <dbReference type="ARBA" id="ARBA00022857"/>
    </source>
</evidence>
<accession>A0ABZ2LAF5</accession>
<dbReference type="InterPro" id="IPR036188">
    <property type="entry name" value="FAD/NAD-bd_sf"/>
</dbReference>
<dbReference type="EMBL" id="CP089983">
    <property type="protein sequence ID" value="WXB07757.1"/>
    <property type="molecule type" value="Genomic_DNA"/>
</dbReference>
<evidence type="ECO:0000256" key="2">
    <source>
        <dbReference type="ARBA" id="ARBA00022490"/>
    </source>
</evidence>
<dbReference type="EC" id="2.1.1.74" evidence="10"/>
<keyword evidence="9 10" id="KW-0520">NAD</keyword>
<evidence type="ECO:0000256" key="1">
    <source>
        <dbReference type="ARBA" id="ARBA00001974"/>
    </source>
</evidence>
<dbReference type="InterPro" id="IPR002218">
    <property type="entry name" value="MnmG-rel"/>
</dbReference>
<evidence type="ECO:0000313" key="12">
    <source>
        <dbReference type="EMBL" id="WXB07757.1"/>
    </source>
</evidence>
<dbReference type="SUPFAM" id="SSF51905">
    <property type="entry name" value="FAD/NAD(P)-binding domain"/>
    <property type="match status" value="1"/>
</dbReference>
<evidence type="ECO:0000256" key="5">
    <source>
        <dbReference type="ARBA" id="ARBA00022679"/>
    </source>
</evidence>
<dbReference type="Proteomes" id="UP001374803">
    <property type="component" value="Chromosome"/>
</dbReference>
<keyword evidence="13" id="KW-1185">Reference proteome</keyword>
<dbReference type="NCBIfam" id="NF003739">
    <property type="entry name" value="PRK05335.1"/>
    <property type="match status" value="1"/>
</dbReference>
<evidence type="ECO:0000256" key="3">
    <source>
        <dbReference type="ARBA" id="ARBA00022603"/>
    </source>
</evidence>
<comment type="catalytic activity">
    <reaction evidence="10">
        <text>uridine(54) in tRNA + (6R)-5,10-methylene-5,6,7,8-tetrahydrofolate + NADPH + H(+) = 5-methyluridine(54) in tRNA + (6S)-5,6,7,8-tetrahydrofolate + NADP(+)</text>
        <dbReference type="Rhea" id="RHEA:62372"/>
        <dbReference type="Rhea" id="RHEA-COMP:10167"/>
        <dbReference type="Rhea" id="RHEA-COMP:10193"/>
        <dbReference type="ChEBI" id="CHEBI:15378"/>
        <dbReference type="ChEBI" id="CHEBI:15636"/>
        <dbReference type="ChEBI" id="CHEBI:57453"/>
        <dbReference type="ChEBI" id="CHEBI:57783"/>
        <dbReference type="ChEBI" id="CHEBI:58349"/>
        <dbReference type="ChEBI" id="CHEBI:65315"/>
        <dbReference type="ChEBI" id="CHEBI:74447"/>
        <dbReference type="EC" id="2.1.1.74"/>
    </reaction>
</comment>
<sequence length="468" mass="50963">MKHVRIVGGGLAGCEAAFQLAERGVQVTLLEQKPERRTPAQTTDWLCELVCSNSMRSNAWVNAVGLLKEELRRCGSLILTCAEEARVPAGGALAVDRERFAEAVSQRIRGHARIQVEHRVVTHVPEASNDEPVIVATGPLTGDELAADLAAKIGVSQLAYYDAIAPIVSQDSIDESKVFYQSRWGKGGDDDGPDKGEVLRDRAALGDEAYINCPMDEATYKAFVAAVVGAEKVAPRSFEDIRYFEGCLPIEVMAGRGELTLAYGPMKPVGLTDPRTGAQPFAVVQLRKEDAAGTAYNLVGFQTRMTYGEQSRIFRMIPGLEECEILRYGSVHRNTFVNAPELLDERMQLRMLPNVYLAGQITGVEGYVESAAGGYLCAVLLAQSLAGDAFVPPPESTALGGIRTHLSRKQPDYQPSNITWACLPPHPNRRLKKRERYAALAERALVDLGQWLDSAPQARQTGRAVVSA</sequence>
<comment type="function">
    <text evidence="10">Catalyzes the folate-dependent formation of 5-methyl-uridine at position 54 (M-5-U54) in all tRNAs.</text>
</comment>
<dbReference type="RefSeq" id="WP_394837423.1">
    <property type="nucleotide sequence ID" value="NZ_CP089929.1"/>
</dbReference>
<proteinExistence type="inferred from homology"/>
<comment type="similarity">
    <text evidence="10">Belongs to the MnmG family. TrmFO subfamily.</text>
</comment>
<dbReference type="Gene3D" id="3.50.50.60">
    <property type="entry name" value="FAD/NAD(P)-binding domain"/>
    <property type="match status" value="2"/>
</dbReference>
<feature type="binding site" evidence="10">
    <location>
        <begin position="8"/>
        <end position="13"/>
    </location>
    <ligand>
        <name>FAD</name>
        <dbReference type="ChEBI" id="CHEBI:57692"/>
    </ligand>
</feature>
<dbReference type="Pfam" id="PF01134">
    <property type="entry name" value="GIDA"/>
    <property type="match status" value="1"/>
</dbReference>
<keyword evidence="3 10" id="KW-0489">Methyltransferase</keyword>
<keyword evidence="2 10" id="KW-0963">Cytoplasm</keyword>
<comment type="catalytic activity">
    <reaction evidence="10">
        <text>uridine(54) in tRNA + (6R)-5,10-methylene-5,6,7,8-tetrahydrofolate + NADH + H(+) = 5-methyluridine(54) in tRNA + (6S)-5,6,7,8-tetrahydrofolate + NAD(+)</text>
        <dbReference type="Rhea" id="RHEA:16873"/>
        <dbReference type="Rhea" id="RHEA-COMP:10167"/>
        <dbReference type="Rhea" id="RHEA-COMP:10193"/>
        <dbReference type="ChEBI" id="CHEBI:15378"/>
        <dbReference type="ChEBI" id="CHEBI:15636"/>
        <dbReference type="ChEBI" id="CHEBI:57453"/>
        <dbReference type="ChEBI" id="CHEBI:57540"/>
        <dbReference type="ChEBI" id="CHEBI:57945"/>
        <dbReference type="ChEBI" id="CHEBI:65315"/>
        <dbReference type="ChEBI" id="CHEBI:74447"/>
        <dbReference type="EC" id="2.1.1.74"/>
    </reaction>
</comment>
<keyword evidence="8 10" id="KW-0521">NADP</keyword>
<evidence type="ECO:0000256" key="10">
    <source>
        <dbReference type="HAMAP-Rule" id="MF_01037"/>
    </source>
</evidence>
<dbReference type="InterPro" id="IPR040131">
    <property type="entry name" value="MnmG_N"/>
</dbReference>
<name>A0ABZ2LAF5_9BACT</name>